<reference evidence="1 2" key="1">
    <citation type="submission" date="2020-08" db="EMBL/GenBank/DDBJ databases">
        <title>Genomic Encyclopedia of Type Strains, Phase IV (KMG-IV): sequencing the most valuable type-strain genomes for metagenomic binning, comparative biology and taxonomic classification.</title>
        <authorList>
            <person name="Goeker M."/>
        </authorList>
    </citation>
    <scope>NUCLEOTIDE SEQUENCE [LARGE SCALE GENOMIC DNA]</scope>
    <source>
        <strain evidence="1 2">DSM 24448</strain>
    </source>
</reference>
<gene>
    <name evidence="1" type="ORF">FHS65_001289</name>
</gene>
<evidence type="ECO:0000313" key="2">
    <source>
        <dbReference type="Proteomes" id="UP000548978"/>
    </source>
</evidence>
<evidence type="ECO:0000313" key="1">
    <source>
        <dbReference type="EMBL" id="MBB5660543.1"/>
    </source>
</evidence>
<accession>A0A7W9A339</accession>
<dbReference type="RefSeq" id="WP_123287899.1">
    <property type="nucleotide sequence ID" value="NZ_JACIJB010000004.1"/>
</dbReference>
<dbReference type="OrthoDB" id="9801741at2"/>
<sequence>MTSTLTHIRLELAREPGSPAGNPQDGWDIVAVLDADGRLDAAGCRDQSDRLHVRRFEDNQTIATGTLRQGPGGKWLLDLAPEDAPDATGFRFGEERFVAGEYVSLINADGETHAYVVAKAAPL</sequence>
<dbReference type="Proteomes" id="UP000548978">
    <property type="component" value="Unassembled WGS sequence"/>
</dbReference>
<dbReference type="AlphaFoldDB" id="A0A7W9A339"/>
<proteinExistence type="predicted"/>
<keyword evidence="2" id="KW-1185">Reference proteome</keyword>
<comment type="caution">
    <text evidence="1">The sequence shown here is derived from an EMBL/GenBank/DDBJ whole genome shotgun (WGS) entry which is preliminary data.</text>
</comment>
<protein>
    <submittedName>
        <fullName evidence="1">Uncharacterized protein</fullName>
    </submittedName>
</protein>
<name>A0A7W9A339_9CAUL</name>
<dbReference type="EMBL" id="JACIJB010000004">
    <property type="protein sequence ID" value="MBB5660543.1"/>
    <property type="molecule type" value="Genomic_DNA"/>
</dbReference>
<organism evidence="1 2">
    <name type="scientific">Brevundimonas halotolerans</name>
    <dbReference type="NCBI Taxonomy" id="69670"/>
    <lineage>
        <taxon>Bacteria</taxon>
        <taxon>Pseudomonadati</taxon>
        <taxon>Pseudomonadota</taxon>
        <taxon>Alphaproteobacteria</taxon>
        <taxon>Caulobacterales</taxon>
        <taxon>Caulobacteraceae</taxon>
        <taxon>Brevundimonas</taxon>
    </lineage>
</organism>